<evidence type="ECO:0008006" key="3">
    <source>
        <dbReference type="Google" id="ProtNLM"/>
    </source>
</evidence>
<accession>A0A7I7UKW7</accession>
<name>A0A7I7UKW7_MYCPV</name>
<dbReference type="AlphaFoldDB" id="A0A7I7UKW7"/>
<dbReference type="RefSeq" id="WP_163901953.1">
    <property type="nucleotide sequence ID" value="NZ_AP022599.1"/>
</dbReference>
<sequence length="126" mass="13480">MVFRRLREPIEGLIRWSTPLMIRGPEGDEFRAEWLLLALPALFARRAPTGRSATVGIAVEGATLQVQVAPSGVDVGMPDGREFDAVVTAEAPLVLGLAAGALVLDDVSEIIEIDGDREAVRAIFDA</sequence>
<dbReference type="EMBL" id="AP022599">
    <property type="protein sequence ID" value="BBY82114.1"/>
    <property type="molecule type" value="Genomic_DNA"/>
</dbReference>
<keyword evidence="2" id="KW-1185">Reference proteome</keyword>
<organism evidence="1 2">
    <name type="scientific">Mycolicibacterium pulveris</name>
    <name type="common">Mycobacterium pulveris</name>
    <dbReference type="NCBI Taxonomy" id="36813"/>
    <lineage>
        <taxon>Bacteria</taxon>
        <taxon>Bacillati</taxon>
        <taxon>Actinomycetota</taxon>
        <taxon>Actinomycetes</taxon>
        <taxon>Mycobacteriales</taxon>
        <taxon>Mycobacteriaceae</taxon>
        <taxon>Mycolicibacterium</taxon>
    </lineage>
</organism>
<evidence type="ECO:0000313" key="1">
    <source>
        <dbReference type="EMBL" id="BBY82114.1"/>
    </source>
</evidence>
<protein>
    <recommendedName>
        <fullName evidence="3">MDMPI C-terminal domain-containing protein</fullName>
    </recommendedName>
</protein>
<gene>
    <name evidence="1" type="ORF">MPUL_32720</name>
</gene>
<evidence type="ECO:0000313" key="2">
    <source>
        <dbReference type="Proteomes" id="UP000467252"/>
    </source>
</evidence>
<reference evidence="1 2" key="1">
    <citation type="journal article" date="2019" name="Emerg. Microbes Infect.">
        <title>Comprehensive subspecies identification of 175 nontuberculous mycobacteria species based on 7547 genomic profiles.</title>
        <authorList>
            <person name="Matsumoto Y."/>
            <person name="Kinjo T."/>
            <person name="Motooka D."/>
            <person name="Nabeya D."/>
            <person name="Jung N."/>
            <person name="Uechi K."/>
            <person name="Horii T."/>
            <person name="Iida T."/>
            <person name="Fujita J."/>
            <person name="Nakamura S."/>
        </authorList>
    </citation>
    <scope>NUCLEOTIDE SEQUENCE [LARGE SCALE GENOMIC DNA]</scope>
    <source>
        <strain evidence="1 2">JCM 6370</strain>
    </source>
</reference>
<proteinExistence type="predicted"/>
<dbReference type="Proteomes" id="UP000467252">
    <property type="component" value="Chromosome"/>
</dbReference>